<dbReference type="Proteomes" id="UP000242638">
    <property type="component" value="Unassembled WGS sequence"/>
</dbReference>
<feature type="region of interest" description="Disordered" evidence="10">
    <location>
        <begin position="300"/>
        <end position="343"/>
    </location>
</feature>
<dbReference type="InterPro" id="IPR016090">
    <property type="entry name" value="PLA2-like_dom"/>
</dbReference>
<comment type="subcellular location">
    <subcellularLocation>
        <location evidence="2">Secreted</location>
    </subcellularLocation>
</comment>
<dbReference type="Pfam" id="PF05826">
    <property type="entry name" value="Phospholip_A2_2"/>
    <property type="match status" value="1"/>
</dbReference>
<dbReference type="InterPro" id="IPR033113">
    <property type="entry name" value="PLA2_histidine"/>
</dbReference>
<comment type="cofactor">
    <cofactor evidence="1">
        <name>Ca(2+)</name>
        <dbReference type="ChEBI" id="CHEBI:29108"/>
    </cofactor>
</comment>
<evidence type="ECO:0000313" key="13">
    <source>
        <dbReference type="Proteomes" id="UP000242638"/>
    </source>
</evidence>
<dbReference type="GeneTree" id="ENSGT00940000165179"/>
<protein>
    <recommendedName>
        <fullName evidence="3">phospholipase A2</fullName>
        <ecNumber evidence="3">3.1.1.4</ecNumber>
    </recommendedName>
</protein>
<dbReference type="GO" id="GO:0050482">
    <property type="term" value="P:arachidonate secretion"/>
    <property type="evidence" value="ECO:0007669"/>
    <property type="project" value="InterPro"/>
</dbReference>
<keyword evidence="6" id="KW-0378">Hydrolase</keyword>
<evidence type="ECO:0000259" key="11">
    <source>
        <dbReference type="Pfam" id="PF05826"/>
    </source>
</evidence>
<dbReference type="Ensembl" id="ENSPRET00000024763.1">
    <property type="protein sequence ID" value="ENSPREP00000024516.1"/>
    <property type="gene ID" value="ENSPREG00000016556.1"/>
</dbReference>
<dbReference type="Bgee" id="ENSPREG00000016556">
    <property type="expression patterns" value="Expressed in head"/>
</dbReference>
<keyword evidence="5" id="KW-0479">Metal-binding</keyword>
<dbReference type="GO" id="GO:0005576">
    <property type="term" value="C:extracellular region"/>
    <property type="evidence" value="ECO:0007669"/>
    <property type="project" value="UniProtKB-SubCell"/>
</dbReference>
<proteinExistence type="predicted"/>
<evidence type="ECO:0000256" key="9">
    <source>
        <dbReference type="ARBA" id="ARBA00023157"/>
    </source>
</evidence>
<dbReference type="CDD" id="cd04704">
    <property type="entry name" value="PLA2_bee_venom_like"/>
    <property type="match status" value="1"/>
</dbReference>
<reference evidence="12" key="3">
    <citation type="submission" date="2025-09" db="UniProtKB">
        <authorList>
            <consortium name="Ensembl"/>
        </authorList>
    </citation>
    <scope>IDENTIFICATION</scope>
    <source>
        <strain evidence="12">Guanapo</strain>
    </source>
</reference>
<keyword evidence="4" id="KW-0964">Secreted</keyword>
<reference evidence="12" key="2">
    <citation type="submission" date="2025-08" db="UniProtKB">
        <authorList>
            <consortium name="Ensembl"/>
        </authorList>
    </citation>
    <scope>IDENTIFICATION</scope>
    <source>
        <strain evidence="12">Guanapo</strain>
    </source>
</reference>
<feature type="compositionally biased region" description="Polar residues" evidence="10">
    <location>
        <begin position="300"/>
        <end position="313"/>
    </location>
</feature>
<evidence type="ECO:0000256" key="7">
    <source>
        <dbReference type="ARBA" id="ARBA00022837"/>
    </source>
</evidence>
<dbReference type="PROSITE" id="PS00118">
    <property type="entry name" value="PA2_HIS"/>
    <property type="match status" value="1"/>
</dbReference>
<keyword evidence="8" id="KW-0443">Lipid metabolism</keyword>
<evidence type="ECO:0000256" key="4">
    <source>
        <dbReference type="ARBA" id="ARBA00022525"/>
    </source>
</evidence>
<evidence type="ECO:0000313" key="12">
    <source>
        <dbReference type="Ensembl" id="ENSPREP00000024516.1"/>
    </source>
</evidence>
<dbReference type="GO" id="GO:0006644">
    <property type="term" value="P:phospholipid metabolic process"/>
    <property type="evidence" value="ECO:0007669"/>
    <property type="project" value="InterPro"/>
</dbReference>
<reference evidence="13" key="1">
    <citation type="submission" date="2013-11" db="EMBL/GenBank/DDBJ databases">
        <title>The genomic landscape of the Guanapo guppy.</title>
        <authorList>
            <person name="Kuenstner A."/>
            <person name="Dreyer C."/>
        </authorList>
    </citation>
    <scope>NUCLEOTIDE SEQUENCE</scope>
    <source>
        <strain evidence="13">Guanapo</strain>
    </source>
</reference>
<evidence type="ECO:0000256" key="2">
    <source>
        <dbReference type="ARBA" id="ARBA00004613"/>
    </source>
</evidence>
<dbReference type="SUPFAM" id="SSF48619">
    <property type="entry name" value="Phospholipase A2, PLA2"/>
    <property type="match status" value="1"/>
</dbReference>
<dbReference type="GO" id="GO:0004623">
    <property type="term" value="F:phospholipase A2 activity"/>
    <property type="evidence" value="ECO:0007669"/>
    <property type="project" value="UniProtKB-EC"/>
</dbReference>
<dbReference type="AlphaFoldDB" id="A0A3P9PRP4"/>
<feature type="compositionally biased region" description="Basic residues" evidence="10">
    <location>
        <begin position="464"/>
        <end position="474"/>
    </location>
</feature>
<keyword evidence="13" id="KW-1185">Reference proteome</keyword>
<evidence type="ECO:0000256" key="3">
    <source>
        <dbReference type="ARBA" id="ARBA00013278"/>
    </source>
</evidence>
<dbReference type="GO" id="GO:0046872">
    <property type="term" value="F:metal ion binding"/>
    <property type="evidence" value="ECO:0007669"/>
    <property type="project" value="UniProtKB-KW"/>
</dbReference>
<dbReference type="EC" id="3.1.1.4" evidence="3"/>
<evidence type="ECO:0000256" key="1">
    <source>
        <dbReference type="ARBA" id="ARBA00001913"/>
    </source>
</evidence>
<dbReference type="FunFam" id="1.20.90.10:FF:000002">
    <property type="entry name" value="Phospholipase A2 group III"/>
    <property type="match status" value="1"/>
</dbReference>
<feature type="compositionally biased region" description="Basic and acidic residues" evidence="10">
    <location>
        <begin position="432"/>
        <end position="446"/>
    </location>
</feature>
<accession>A0A3P9PRP4</accession>
<feature type="domain" description="Phospholipase A2-like central" evidence="11">
    <location>
        <begin position="155"/>
        <end position="249"/>
    </location>
</feature>
<feature type="region of interest" description="Disordered" evidence="10">
    <location>
        <begin position="464"/>
        <end position="490"/>
    </location>
</feature>
<dbReference type="Gene3D" id="1.20.90.10">
    <property type="entry name" value="Phospholipase A2 domain"/>
    <property type="match status" value="1"/>
</dbReference>
<evidence type="ECO:0000256" key="5">
    <source>
        <dbReference type="ARBA" id="ARBA00022723"/>
    </source>
</evidence>
<feature type="compositionally biased region" description="Low complexity" evidence="10">
    <location>
        <begin position="314"/>
        <end position="333"/>
    </location>
</feature>
<name>A0A3P9PRP4_POERE</name>
<sequence>MLSSTHLNQMNALLGCTAARASIHCSWSKVSSNGQLDVSFLRGDPHGSAAAPRLYHGVWSGERALLGCTWSDDAALIQSYLSACRGRTREFNDRAEETLDLESLFDADRCVSLASPSFANLPERTAGRHVRSLGDQSEGERSEVRIHARVKRGFIVPGTLWCGSGNKAPSYADLGVFSDTDSCCREHDQCKHTILSFQSDFGVFNSNIFTMSHCDCDNKFRSCLMEANDSIADVVGYTFFNLLKMHCFTFSHQLQCAERNWFGIESQEGCVNSTCSDINSTASAQLQETNASRPHLLSSAAATDTVPASSPTPSVTAATDSTNSTDAEASASTVRRDGLGNVVPSTPEDRSCVLYKELDECKNKILPQQRKYVQPCFHINVCVQGRPKPFSRFSFRSPPHHQMQLACTSTVVKAELPRLDPTSVEVAKQRHLQAERRRGRRPDTTKAKRKDRAVRLYKLCVRMTRPKQTGKNRKQVQSTEPPRITGTRVN</sequence>
<evidence type="ECO:0000256" key="6">
    <source>
        <dbReference type="ARBA" id="ARBA00022801"/>
    </source>
</evidence>
<evidence type="ECO:0000256" key="10">
    <source>
        <dbReference type="SAM" id="MobiDB-lite"/>
    </source>
</evidence>
<feature type="region of interest" description="Disordered" evidence="10">
    <location>
        <begin position="429"/>
        <end position="451"/>
    </location>
</feature>
<organism evidence="12 13">
    <name type="scientific">Poecilia reticulata</name>
    <name type="common">Guppy</name>
    <name type="synonym">Acanthophacelus reticulatus</name>
    <dbReference type="NCBI Taxonomy" id="8081"/>
    <lineage>
        <taxon>Eukaryota</taxon>
        <taxon>Metazoa</taxon>
        <taxon>Chordata</taxon>
        <taxon>Craniata</taxon>
        <taxon>Vertebrata</taxon>
        <taxon>Euteleostomi</taxon>
        <taxon>Actinopterygii</taxon>
        <taxon>Neopterygii</taxon>
        <taxon>Teleostei</taxon>
        <taxon>Neoteleostei</taxon>
        <taxon>Acanthomorphata</taxon>
        <taxon>Ovalentaria</taxon>
        <taxon>Atherinomorphae</taxon>
        <taxon>Cyprinodontiformes</taxon>
        <taxon>Poeciliidae</taxon>
        <taxon>Poeciliinae</taxon>
        <taxon>Poecilia</taxon>
    </lineage>
</organism>
<keyword evidence="9" id="KW-1015">Disulfide bond</keyword>
<keyword evidence="7" id="KW-0106">Calcium</keyword>
<dbReference type="STRING" id="8081.ENSPREP00000024516"/>
<evidence type="ECO:0000256" key="8">
    <source>
        <dbReference type="ARBA" id="ARBA00023098"/>
    </source>
</evidence>
<dbReference type="PANTHER" id="PTHR12253">
    <property type="entry name" value="RH14732P"/>
    <property type="match status" value="1"/>
</dbReference>
<dbReference type="InterPro" id="IPR036444">
    <property type="entry name" value="PLipase_A2_dom_sf"/>
</dbReference>